<dbReference type="SUPFAM" id="SSF53474">
    <property type="entry name" value="alpha/beta-Hydrolases"/>
    <property type="match status" value="1"/>
</dbReference>
<dbReference type="KEGG" id="psn:Pedsa_0741"/>
<evidence type="ECO:0000259" key="3">
    <source>
        <dbReference type="Pfam" id="PF20434"/>
    </source>
</evidence>
<dbReference type="EMBL" id="CP002545">
    <property type="protein sequence ID" value="ADY51317.1"/>
    <property type="molecule type" value="Genomic_DNA"/>
</dbReference>
<dbReference type="Pfam" id="PF02230">
    <property type="entry name" value="Abhydrolase_2"/>
    <property type="match status" value="1"/>
</dbReference>
<reference evidence="5" key="2">
    <citation type="submission" date="2011-02" db="EMBL/GenBank/DDBJ databases">
        <title>The complete genome of Pedobacter saltans DSM 12145.</title>
        <authorList>
            <consortium name="US DOE Joint Genome Institute (JGI-PGF)"/>
            <person name="Lucas S."/>
            <person name="Copeland A."/>
            <person name="Lapidus A."/>
            <person name="Bruce D."/>
            <person name="Goodwin L."/>
            <person name="Pitluck S."/>
            <person name="Kyrpides N."/>
            <person name="Mavromatis K."/>
            <person name="Pagani I."/>
            <person name="Ivanova N."/>
            <person name="Ovchinnikova G."/>
            <person name="Lu M."/>
            <person name="Detter J.C."/>
            <person name="Han C."/>
            <person name="Land M."/>
            <person name="Hauser L."/>
            <person name="Markowitz V."/>
            <person name="Cheng J.-F."/>
            <person name="Hugenholtz P."/>
            <person name="Woyke T."/>
            <person name="Wu D."/>
            <person name="Tindall B."/>
            <person name="Pomrenke H.G."/>
            <person name="Brambilla E."/>
            <person name="Klenk H.-P."/>
            <person name="Eisen J.A."/>
        </authorList>
    </citation>
    <scope>NUCLEOTIDE SEQUENCE [LARGE SCALE GENOMIC DNA]</scope>
    <source>
        <strain evidence="5">ATCC 51119 / DSM 12145 / JCM 21818 / LMG 10337 / NBRC 100064 / NCIMB 13643</strain>
    </source>
</reference>
<evidence type="ECO:0000313" key="4">
    <source>
        <dbReference type="EMBL" id="ADY51317.1"/>
    </source>
</evidence>
<dbReference type="InterPro" id="IPR029058">
    <property type="entry name" value="AB_hydrolase_fold"/>
</dbReference>
<accession>F0S8N3</accession>
<keyword evidence="5" id="KW-1185">Reference proteome</keyword>
<dbReference type="HOGENOM" id="CLU_923348_0_0_10"/>
<proteinExistence type="predicted"/>
<evidence type="ECO:0000313" key="5">
    <source>
        <dbReference type="Proteomes" id="UP000000310"/>
    </source>
</evidence>
<protein>
    <submittedName>
        <fullName evidence="4">Carboxylesterase type B</fullName>
    </submittedName>
</protein>
<sequence length="281" mass="30903">MYAYMLLLLFIVKIGYAQQVNPENQAVKISKDIRYAEKTDSSQNDISSDRLLDLYLPTKISKSEKLPVYMFIHGGGFSGGDKEQTAVFCNKLASNGMAVVSINYLLYLKLNKIKGASCSANMSKGLPTSGKFQDGLHHAIYVASADASLALKWIKENANKYNFNLKKVAISGGSAGAMTALYTALCKQPQSQQISAIVNLWGGLENNNQIVNTNIPVLTFHGDKDALISVDYAYSLHEFLEKKGNKSSKLVIMEGIGHAAYTYITNNKVEEILSFLNEAYK</sequence>
<reference evidence="4 5" key="1">
    <citation type="journal article" date="2011" name="Stand. Genomic Sci.">
        <title>Complete genome sequence of the gliding, heparinolytic Pedobacter saltans type strain (113).</title>
        <authorList>
            <person name="Liolios K."/>
            <person name="Sikorski J."/>
            <person name="Lu M."/>
            <person name="Nolan M."/>
            <person name="Lapidus A."/>
            <person name="Lucas S."/>
            <person name="Hammon N."/>
            <person name="Deshpande S."/>
            <person name="Cheng J.F."/>
            <person name="Tapia R."/>
            <person name="Han C."/>
            <person name="Goodwin L."/>
            <person name="Pitluck S."/>
            <person name="Huntemann M."/>
            <person name="Ivanova N."/>
            <person name="Pagani I."/>
            <person name="Mavromatis K."/>
            <person name="Ovchinikova G."/>
            <person name="Pati A."/>
            <person name="Chen A."/>
            <person name="Palaniappan K."/>
            <person name="Land M."/>
            <person name="Hauser L."/>
            <person name="Brambilla E.M."/>
            <person name="Kotsyurbenko O."/>
            <person name="Rohde M."/>
            <person name="Tindall B.J."/>
            <person name="Abt B."/>
            <person name="Goker M."/>
            <person name="Detter J.C."/>
            <person name="Woyke T."/>
            <person name="Bristow J."/>
            <person name="Eisen J.A."/>
            <person name="Markowitz V."/>
            <person name="Hugenholtz P."/>
            <person name="Klenk H.P."/>
            <person name="Kyrpides N.C."/>
        </authorList>
    </citation>
    <scope>NUCLEOTIDE SEQUENCE [LARGE SCALE GENOMIC DNA]</scope>
    <source>
        <strain evidence="5">ATCC 51119 / DSM 12145 / JCM 21818 / LMG 10337 / NBRC 100064 / NCIMB 13643</strain>
    </source>
</reference>
<dbReference type="eggNOG" id="COG0657">
    <property type="taxonomic scope" value="Bacteria"/>
</dbReference>
<evidence type="ECO:0000256" key="1">
    <source>
        <dbReference type="ARBA" id="ARBA00022801"/>
    </source>
</evidence>
<dbReference type="Pfam" id="PF20434">
    <property type="entry name" value="BD-FAE"/>
    <property type="match status" value="1"/>
</dbReference>
<dbReference type="InterPro" id="IPR003140">
    <property type="entry name" value="PLipase/COase/thioEstase"/>
</dbReference>
<dbReference type="InterPro" id="IPR049492">
    <property type="entry name" value="BD-FAE-like_dom"/>
</dbReference>
<dbReference type="ESTHER" id="9sphi-e4kj40">
    <property type="family name" value="BD-FAE"/>
</dbReference>
<keyword evidence="1" id="KW-0378">Hydrolase</keyword>
<gene>
    <name evidence="4" type="ordered locus">Pedsa_0741</name>
</gene>
<dbReference type="GO" id="GO:0016787">
    <property type="term" value="F:hydrolase activity"/>
    <property type="evidence" value="ECO:0007669"/>
    <property type="project" value="UniProtKB-KW"/>
</dbReference>
<dbReference type="STRING" id="762903.Pedsa_0741"/>
<organism evidence="4 5">
    <name type="scientific">Pseudopedobacter saltans (strain ATCC 51119 / DSM 12145 / JCM 21818 / CCUG 39354 / LMG 10337 / NBRC 100064 / NCIMB 13643)</name>
    <name type="common">Pedobacter saltans</name>
    <dbReference type="NCBI Taxonomy" id="762903"/>
    <lineage>
        <taxon>Bacteria</taxon>
        <taxon>Pseudomonadati</taxon>
        <taxon>Bacteroidota</taxon>
        <taxon>Sphingobacteriia</taxon>
        <taxon>Sphingobacteriales</taxon>
        <taxon>Sphingobacteriaceae</taxon>
        <taxon>Pseudopedobacter</taxon>
    </lineage>
</organism>
<dbReference type="AlphaFoldDB" id="F0S8N3"/>
<feature type="domain" description="BD-FAE-like" evidence="3">
    <location>
        <begin position="52"/>
        <end position="106"/>
    </location>
</feature>
<dbReference type="PANTHER" id="PTHR48081">
    <property type="entry name" value="AB HYDROLASE SUPERFAMILY PROTEIN C4A8.06C"/>
    <property type="match status" value="1"/>
</dbReference>
<feature type="domain" description="Phospholipase/carboxylesterase/thioesterase" evidence="2">
    <location>
        <begin position="160"/>
        <end position="277"/>
    </location>
</feature>
<name>F0S8N3_PSESL</name>
<dbReference type="InterPro" id="IPR050300">
    <property type="entry name" value="GDXG_lipolytic_enzyme"/>
</dbReference>
<dbReference type="Proteomes" id="UP000000310">
    <property type="component" value="Chromosome"/>
</dbReference>
<dbReference type="Gene3D" id="3.40.50.1820">
    <property type="entry name" value="alpha/beta hydrolase"/>
    <property type="match status" value="1"/>
</dbReference>
<evidence type="ECO:0000259" key="2">
    <source>
        <dbReference type="Pfam" id="PF02230"/>
    </source>
</evidence>